<accession>A0A2P9DSL5</accession>
<evidence type="ECO:0000313" key="3">
    <source>
        <dbReference type="EMBL" id="SOV84012.1"/>
    </source>
</evidence>
<dbReference type="VEuPathDB" id="PlasmoDB:PRG01_0001100"/>
<protein>
    <submittedName>
        <fullName evidence="3">Rifin PIR protein, putative</fullName>
    </submittedName>
</protein>
<evidence type="ECO:0000256" key="2">
    <source>
        <dbReference type="SAM" id="SignalP"/>
    </source>
</evidence>
<dbReference type="Pfam" id="PF02009">
    <property type="entry name" value="RIFIN"/>
    <property type="match status" value="1"/>
</dbReference>
<reference evidence="3 4" key="1">
    <citation type="submission" date="2016-09" db="EMBL/GenBank/DDBJ databases">
        <authorList>
            <consortium name="Pathogen Informatics"/>
        </authorList>
    </citation>
    <scope>NUCLEOTIDE SEQUENCE [LARGE SCALE GENOMIC DNA]</scope>
</reference>
<evidence type="ECO:0000313" key="4">
    <source>
        <dbReference type="Proteomes" id="UP000240500"/>
    </source>
</evidence>
<dbReference type="AlphaFoldDB" id="A0A2P9DSL5"/>
<keyword evidence="1" id="KW-0472">Membrane</keyword>
<name>A0A2P9DSL5_PLARE</name>
<evidence type="ECO:0000256" key="1">
    <source>
        <dbReference type="SAM" id="Phobius"/>
    </source>
</evidence>
<dbReference type="InterPro" id="IPR006373">
    <property type="entry name" value="VSA_Rifin"/>
</dbReference>
<keyword evidence="2" id="KW-0732">Signal</keyword>
<dbReference type="NCBIfam" id="TIGR01477">
    <property type="entry name" value="RIFIN"/>
    <property type="match status" value="1"/>
</dbReference>
<dbReference type="EMBL" id="OFAE01000009">
    <property type="protein sequence ID" value="SOV84012.1"/>
    <property type="molecule type" value="Genomic_DNA"/>
</dbReference>
<feature type="transmembrane region" description="Helical" evidence="1">
    <location>
        <begin position="332"/>
        <end position="353"/>
    </location>
</feature>
<feature type="signal peptide" evidence="2">
    <location>
        <begin position="1"/>
        <end position="22"/>
    </location>
</feature>
<proteinExistence type="predicted"/>
<organism evidence="3 4">
    <name type="scientific">Plasmodium reichenowi</name>
    <dbReference type="NCBI Taxonomy" id="5854"/>
    <lineage>
        <taxon>Eukaryota</taxon>
        <taxon>Sar</taxon>
        <taxon>Alveolata</taxon>
        <taxon>Apicomplexa</taxon>
        <taxon>Aconoidasida</taxon>
        <taxon>Haemosporida</taxon>
        <taxon>Plasmodiidae</taxon>
        <taxon>Plasmodium</taxon>
        <taxon>Plasmodium (Laverania)</taxon>
    </lineage>
</organism>
<gene>
    <name evidence="3" type="ORF">PRG01_0001100</name>
</gene>
<keyword evidence="1" id="KW-0812">Transmembrane</keyword>
<feature type="chain" id="PRO_5015155290" evidence="2">
    <location>
        <begin position="23"/>
        <end position="373"/>
    </location>
</feature>
<dbReference type="VEuPathDB" id="PlasmoDB:PRCDC_0113100"/>
<dbReference type="Proteomes" id="UP000240500">
    <property type="component" value="Unassembled WGS sequence"/>
</dbReference>
<sequence>MKVHYINILLFAFPLNILVTLCHVHNQRNHNITTLHKKTNRSLCECELYTPANYDNDPQMKRVMQQFEDRTTQRFHEYDNRMVEKRKHCKERCDKEIQKIILKDKLEKELMDKFATLHTDIQNDAIPTCVCEKSIADKVEKGCLKCGGVLGGGVVPSVGLLGGIGEAAMSAWKVAALKTAIASARKAGMAAGEAAGNARGMVIVIKYLKDWGIEEYCSELYEPMLKIKHFTDLKKFSDAIIAKHKAICAATANNDGATCRAFGLRIGTRLKNGSYGTPENQLVPKLLDGLAEQADLAAKAVAKDTAKEVTADLTAEKTGEIAATYGAWKTTIIASIVAIVVIVLIMVIIYLILRHRRKKKMKKKLQYIKLLEE</sequence>
<keyword evidence="1" id="KW-1133">Transmembrane helix</keyword>